<sequence>MKVVKLHVFMNIKPKSKAEIAQSKDVTTDLGEVRC</sequence>
<dbReference type="EMBL" id="GBRH01252954">
    <property type="protein sequence ID" value="JAD44941.1"/>
    <property type="molecule type" value="Transcribed_RNA"/>
</dbReference>
<organism evidence="1">
    <name type="scientific">Arundo donax</name>
    <name type="common">Giant reed</name>
    <name type="synonym">Donax arundinaceus</name>
    <dbReference type="NCBI Taxonomy" id="35708"/>
    <lineage>
        <taxon>Eukaryota</taxon>
        <taxon>Viridiplantae</taxon>
        <taxon>Streptophyta</taxon>
        <taxon>Embryophyta</taxon>
        <taxon>Tracheophyta</taxon>
        <taxon>Spermatophyta</taxon>
        <taxon>Magnoliopsida</taxon>
        <taxon>Liliopsida</taxon>
        <taxon>Poales</taxon>
        <taxon>Poaceae</taxon>
        <taxon>PACMAD clade</taxon>
        <taxon>Arundinoideae</taxon>
        <taxon>Arundineae</taxon>
        <taxon>Arundo</taxon>
    </lineage>
</organism>
<protein>
    <submittedName>
        <fullName evidence="1">Uncharacterized protein</fullName>
    </submittedName>
</protein>
<evidence type="ECO:0000313" key="1">
    <source>
        <dbReference type="EMBL" id="JAD44941.1"/>
    </source>
</evidence>
<reference evidence="1" key="2">
    <citation type="journal article" date="2015" name="Data Brief">
        <title>Shoot transcriptome of the giant reed, Arundo donax.</title>
        <authorList>
            <person name="Barrero R.A."/>
            <person name="Guerrero F.D."/>
            <person name="Moolhuijzen P."/>
            <person name="Goolsby J.A."/>
            <person name="Tidwell J."/>
            <person name="Bellgard S.E."/>
            <person name="Bellgard M.I."/>
        </authorList>
    </citation>
    <scope>NUCLEOTIDE SEQUENCE</scope>
    <source>
        <tissue evidence="1">Shoot tissue taken approximately 20 cm above the soil surface</tissue>
    </source>
</reference>
<accession>A0A0A9A1I0</accession>
<dbReference type="AlphaFoldDB" id="A0A0A9A1I0"/>
<proteinExistence type="predicted"/>
<reference evidence="1" key="1">
    <citation type="submission" date="2014-09" db="EMBL/GenBank/DDBJ databases">
        <authorList>
            <person name="Magalhaes I.L.F."/>
            <person name="Oliveira U."/>
            <person name="Santos F.R."/>
            <person name="Vidigal T.H.D.A."/>
            <person name="Brescovit A.D."/>
            <person name="Santos A.J."/>
        </authorList>
    </citation>
    <scope>NUCLEOTIDE SEQUENCE</scope>
    <source>
        <tissue evidence="1">Shoot tissue taken approximately 20 cm above the soil surface</tissue>
    </source>
</reference>
<name>A0A0A9A1I0_ARUDO</name>